<evidence type="ECO:0000313" key="3">
    <source>
        <dbReference type="EMBL" id="TNV74378.1"/>
    </source>
</evidence>
<gene>
    <name evidence="3" type="ORF">FGO68_gene5426</name>
</gene>
<dbReference type="OrthoDB" id="424639at2759"/>
<keyword evidence="1" id="KW-0175">Coiled coil</keyword>
<feature type="coiled-coil region" evidence="1">
    <location>
        <begin position="375"/>
        <end position="402"/>
    </location>
</feature>
<protein>
    <submittedName>
        <fullName evidence="3">Uncharacterized protein</fullName>
    </submittedName>
</protein>
<accession>A0A8J8NG21</accession>
<evidence type="ECO:0000313" key="4">
    <source>
        <dbReference type="Proteomes" id="UP000785679"/>
    </source>
</evidence>
<comment type="caution">
    <text evidence="3">The sequence shown here is derived from an EMBL/GenBank/DDBJ whole genome shotgun (WGS) entry which is preliminary data.</text>
</comment>
<organism evidence="3 4">
    <name type="scientific">Halteria grandinella</name>
    <dbReference type="NCBI Taxonomy" id="5974"/>
    <lineage>
        <taxon>Eukaryota</taxon>
        <taxon>Sar</taxon>
        <taxon>Alveolata</taxon>
        <taxon>Ciliophora</taxon>
        <taxon>Intramacronucleata</taxon>
        <taxon>Spirotrichea</taxon>
        <taxon>Stichotrichia</taxon>
        <taxon>Sporadotrichida</taxon>
        <taxon>Halteriidae</taxon>
        <taxon>Halteria</taxon>
    </lineage>
</organism>
<sequence>MIKHDLDQSPFEGSSSNHLEEGGIPIMSSKIRVRSSSIQHQTMLMQRKIQHRLVDKSTANTATSSSVSNNNYPPMLDVKHACIACIRGPILLSAPHGTRLQRGGYHSQTKERIHLREQYVGVIVMRLSYEIEQIQRDRQKERSKQQASLPLAQKALPPAPIHKVSTVIWNREKKFDKFTLDPNYLVRSQLKDSPFHQSLHRFIETQSGIVNCKEKYTSKLIQVFSPLQATTPLFHLDIHGKKDRKHNMDIDIGTKALREDFAMDDQETIVKSLINGFTGKMSEVFKGIVIKNHHVVCNPEGELVGKWGKGNMHTMTHQSVLLGIPAMQIEFPRSLRNLIIKEKTLLTALATCILDTYEQFVVPHWQTKKTELILNYSLSKQLQETKLNVEKLKEMADEYEEWDKTPDEPVI</sequence>
<reference evidence="3" key="1">
    <citation type="submission" date="2019-06" db="EMBL/GenBank/DDBJ databases">
        <authorList>
            <person name="Zheng W."/>
        </authorList>
    </citation>
    <scope>NUCLEOTIDE SEQUENCE</scope>
    <source>
        <strain evidence="3">QDHG01</strain>
    </source>
</reference>
<dbReference type="AlphaFoldDB" id="A0A8J8NG21"/>
<proteinExistence type="predicted"/>
<feature type="region of interest" description="Disordered" evidence="2">
    <location>
        <begin position="1"/>
        <end position="25"/>
    </location>
</feature>
<name>A0A8J8NG21_HALGN</name>
<keyword evidence="4" id="KW-1185">Reference proteome</keyword>
<dbReference type="Proteomes" id="UP000785679">
    <property type="component" value="Unassembled WGS sequence"/>
</dbReference>
<evidence type="ECO:0000256" key="2">
    <source>
        <dbReference type="SAM" id="MobiDB-lite"/>
    </source>
</evidence>
<evidence type="ECO:0000256" key="1">
    <source>
        <dbReference type="SAM" id="Coils"/>
    </source>
</evidence>
<dbReference type="EMBL" id="RRYP01017066">
    <property type="protein sequence ID" value="TNV74378.1"/>
    <property type="molecule type" value="Genomic_DNA"/>
</dbReference>